<evidence type="ECO:0000256" key="9">
    <source>
        <dbReference type="ARBA" id="ARBA00022833"/>
    </source>
</evidence>
<evidence type="ECO:0000256" key="2">
    <source>
        <dbReference type="ARBA" id="ARBA00004286"/>
    </source>
</evidence>
<evidence type="ECO:0000256" key="8">
    <source>
        <dbReference type="ARBA" id="ARBA00022782"/>
    </source>
</evidence>
<keyword evidence="5 14" id="KW-0158">Chromosome</keyword>
<sequence>MDTKTQSLPITHTQPHSSSRPQSHTCNPCTCGHHCQSCSQSCSRGQGCATGHCSQSPSPNPPRPHKHTMHSRHCPTRPTTHSCSYSKSRKNLKRKADKRKTVKRSQRVYKTERWSSGRKHN</sequence>
<evidence type="ECO:0000256" key="6">
    <source>
        <dbReference type="ARBA" id="ARBA00022473"/>
    </source>
</evidence>
<dbReference type="InterPro" id="IPR000678">
    <property type="entry name" value="TP2"/>
</dbReference>
<feature type="region of interest" description="Disordered" evidence="15">
    <location>
        <begin position="42"/>
        <end position="121"/>
    </location>
</feature>
<keyword evidence="9 14" id="KW-0862">Zinc</keyword>
<feature type="compositionally biased region" description="Basic residues" evidence="15">
    <location>
        <begin position="63"/>
        <end position="75"/>
    </location>
</feature>
<evidence type="ECO:0000313" key="17">
    <source>
        <dbReference type="RefSeq" id="XP_014648923.1"/>
    </source>
</evidence>
<evidence type="ECO:0000256" key="13">
    <source>
        <dbReference type="ARBA" id="ARBA00023269"/>
    </source>
</evidence>
<dbReference type="RefSeq" id="XP_014648923.1">
    <property type="nucleotide sequence ID" value="XM_014793437.1"/>
</dbReference>
<comment type="function">
    <text evidence="14">Plays a key role in the replacement of histones to protamine in the elongating spermatids of mammals. In condensing spermatids, loaded onto the nucleosomes, where it promotes the recruitment and processing of protamines, which are responsible for histone eviction.</text>
</comment>
<gene>
    <name evidence="17" type="primary">LOC101387832</name>
</gene>
<evidence type="ECO:0000256" key="15">
    <source>
        <dbReference type="SAM" id="MobiDB-lite"/>
    </source>
</evidence>
<evidence type="ECO:0000256" key="4">
    <source>
        <dbReference type="ARBA" id="ARBA00014084"/>
    </source>
</evidence>
<evidence type="ECO:0000256" key="3">
    <source>
        <dbReference type="ARBA" id="ARBA00007136"/>
    </source>
</evidence>
<keyword evidence="13 14" id="KW-0544">Nucleosome core</keyword>
<dbReference type="Pfam" id="PF01254">
    <property type="entry name" value="TP2"/>
    <property type="match status" value="1"/>
</dbReference>
<name>A0ABM1DAU2_CERSS</name>
<evidence type="ECO:0000256" key="10">
    <source>
        <dbReference type="ARBA" id="ARBA00022871"/>
    </source>
</evidence>
<keyword evidence="11 14" id="KW-0238">DNA-binding</keyword>
<feature type="compositionally biased region" description="Basic residues" evidence="15">
    <location>
        <begin position="87"/>
        <end position="107"/>
    </location>
</feature>
<protein>
    <recommendedName>
        <fullName evidence="4 14">Nuclear transition protein 2</fullName>
    </recommendedName>
</protein>
<dbReference type="PANTHER" id="PTHR17488">
    <property type="entry name" value="NUCLEAR TRANSITION PROTEIN 2"/>
    <property type="match status" value="1"/>
</dbReference>
<evidence type="ECO:0000256" key="14">
    <source>
        <dbReference type="RuleBase" id="RU000530"/>
    </source>
</evidence>
<feature type="region of interest" description="Disordered" evidence="15">
    <location>
        <begin position="1"/>
        <end position="27"/>
    </location>
</feature>
<organism evidence="16 17">
    <name type="scientific">Ceratotherium simum simum</name>
    <name type="common">Southern white rhinoceros</name>
    <dbReference type="NCBI Taxonomy" id="73337"/>
    <lineage>
        <taxon>Eukaryota</taxon>
        <taxon>Metazoa</taxon>
        <taxon>Chordata</taxon>
        <taxon>Craniata</taxon>
        <taxon>Vertebrata</taxon>
        <taxon>Euteleostomi</taxon>
        <taxon>Mammalia</taxon>
        <taxon>Eutheria</taxon>
        <taxon>Laurasiatheria</taxon>
        <taxon>Perissodactyla</taxon>
        <taxon>Rhinocerotidae</taxon>
        <taxon>Ceratotherium</taxon>
    </lineage>
</organism>
<proteinExistence type="inferred from homology"/>
<comment type="subcellular location">
    <subcellularLocation>
        <location evidence="2">Chromosome</location>
    </subcellularLocation>
    <subcellularLocation>
        <location evidence="1">Nucleus</location>
    </subcellularLocation>
</comment>
<keyword evidence="12 14" id="KW-0539">Nucleus</keyword>
<evidence type="ECO:0000313" key="16">
    <source>
        <dbReference type="Proteomes" id="UP000694910"/>
    </source>
</evidence>
<evidence type="ECO:0000256" key="7">
    <source>
        <dbReference type="ARBA" id="ARBA00022723"/>
    </source>
</evidence>
<evidence type="ECO:0000256" key="11">
    <source>
        <dbReference type="ARBA" id="ARBA00023125"/>
    </source>
</evidence>
<reference evidence="17" key="1">
    <citation type="submission" date="2025-08" db="UniProtKB">
        <authorList>
            <consortium name="RefSeq"/>
        </authorList>
    </citation>
    <scope>IDENTIFICATION</scope>
</reference>
<dbReference type="PANTHER" id="PTHR17488:SF0">
    <property type="entry name" value="NUCLEAR TRANSITION PROTEIN 2"/>
    <property type="match status" value="1"/>
</dbReference>
<evidence type="ECO:0000256" key="12">
    <source>
        <dbReference type="ARBA" id="ARBA00023242"/>
    </source>
</evidence>
<keyword evidence="10 14" id="KW-0744">Spermatogenesis</keyword>
<keyword evidence="8 14" id="KW-0221">Differentiation</keyword>
<feature type="compositionally biased region" description="Polar residues" evidence="15">
    <location>
        <begin position="77"/>
        <end position="86"/>
    </location>
</feature>
<dbReference type="PROSITE" id="PS00970">
    <property type="entry name" value="TP2_1"/>
    <property type="match status" value="1"/>
</dbReference>
<evidence type="ECO:0000256" key="1">
    <source>
        <dbReference type="ARBA" id="ARBA00004123"/>
    </source>
</evidence>
<dbReference type="Proteomes" id="UP000694910">
    <property type="component" value="Unplaced"/>
</dbReference>
<keyword evidence="7 14" id="KW-0479">Metal-binding</keyword>
<accession>A0ABM1DAU2</accession>
<keyword evidence="16" id="KW-1185">Reference proteome</keyword>
<dbReference type="GeneID" id="101387832"/>
<keyword evidence="6 14" id="KW-0217">Developmental protein</keyword>
<evidence type="ECO:0000256" key="5">
    <source>
        <dbReference type="ARBA" id="ARBA00022454"/>
    </source>
</evidence>
<comment type="similarity">
    <text evidence="3 14">Belongs to the nuclear transition protein 2 family.</text>
</comment>